<dbReference type="Gene3D" id="3.90.228.10">
    <property type="match status" value="1"/>
</dbReference>
<dbReference type="InterPro" id="IPR012317">
    <property type="entry name" value="Poly(ADP-ribose)pol_cat_dom"/>
</dbReference>
<dbReference type="InterPro" id="IPR000608">
    <property type="entry name" value="UBC"/>
</dbReference>
<keyword evidence="3" id="KW-0328">Glycosyltransferase</keyword>
<evidence type="ECO:0000256" key="1">
    <source>
        <dbReference type="ARBA" id="ARBA00004906"/>
    </source>
</evidence>
<dbReference type="InterPro" id="IPR016135">
    <property type="entry name" value="UBQ-conjugating_enzyme/RWD"/>
</dbReference>
<evidence type="ECO:0000256" key="4">
    <source>
        <dbReference type="ARBA" id="ARBA00022679"/>
    </source>
</evidence>
<evidence type="ECO:0000256" key="6">
    <source>
        <dbReference type="ARBA" id="ARBA00023027"/>
    </source>
</evidence>
<dbReference type="Pfam" id="PF00644">
    <property type="entry name" value="PARP"/>
    <property type="match status" value="1"/>
</dbReference>
<sequence length="574" mass="66031">MSSEKEIFSLLLSFNSQELIIKQNKLTKIFTFTKSTNNEVNYCVVISIKDNNLIFTPKDKDNINDSQFAKVINNSKLTNSNQLLELIDFIKKENVNSYCAICQTRLEFQSDMYMPCGNDKCIYKFEELIIGNPVIEKFNEDEDIAIFLLESAIDAISCPRKYDIFEPFPTHFLKYQDTTEIERGKLSKLSGIYNDYNKNFTKIDETIKNFTPNSLIKILTVQKTDTDLANVLGKDLYILIRFILMSCKVTIQKDDHMLKIKGNGYKIYKIIHPSDKEDEFKLLASKDTAGTQYLFHGSNWANWYSITRNGLKNCSGTKLMTAGAAHGAGIYLSDNIQVSYGYGASGHKSVVGVFEIINKDKYLKTPQIYVCDNDKALIQRYLLIMTNHSSLPEINSTFNTKIHENKMSSLIKYNQKSIKKIIREYKTLMKMKPEGSLFRIEVNPDYPFDWKIFIHGFSKETLIAQDMERFSIKEIELEIKFPQNYPFSPPFLRVVRPRFMYQTGRITSAGSWCNELVTEKGWIPTCTTESLLITLISEIIDGGGRIDPHKYHIPYTLAEAEAAFIRVAKSHGWM</sequence>
<accession>A0A1V0SE88</accession>
<keyword evidence="4" id="KW-0808">Transferase</keyword>
<gene>
    <name evidence="8" type="ORF">Indivirus_8_12</name>
</gene>
<reference evidence="8" key="1">
    <citation type="journal article" date="2017" name="Science">
        <title>Giant viruses with an expanded complement of translation system components.</title>
        <authorList>
            <person name="Schulz F."/>
            <person name="Yutin N."/>
            <person name="Ivanova N.N."/>
            <person name="Ortega D.R."/>
            <person name="Lee T.K."/>
            <person name="Vierheilig J."/>
            <person name="Daims H."/>
            <person name="Horn M."/>
            <person name="Wagner M."/>
            <person name="Jensen G.J."/>
            <person name="Kyrpides N.C."/>
            <person name="Koonin E.V."/>
            <person name="Woyke T."/>
        </authorList>
    </citation>
    <scope>NUCLEOTIDE SEQUENCE</scope>
    <source>
        <strain evidence="8">ILV1</strain>
    </source>
</reference>
<dbReference type="CDD" id="cd23802">
    <property type="entry name" value="UBCc_UBE2Q"/>
    <property type="match status" value="1"/>
</dbReference>
<dbReference type="GO" id="GO:0003950">
    <property type="term" value="F:NAD+ poly-ADP-ribosyltransferase activity"/>
    <property type="evidence" value="ECO:0007669"/>
    <property type="project" value="InterPro"/>
</dbReference>
<dbReference type="Pfam" id="PF00179">
    <property type="entry name" value="UQ_con"/>
    <property type="match status" value="1"/>
</dbReference>
<dbReference type="GO" id="GO:0061631">
    <property type="term" value="F:ubiquitin conjugating enzyme activity"/>
    <property type="evidence" value="ECO:0007669"/>
    <property type="project" value="UniProtKB-EC"/>
</dbReference>
<name>A0A1V0SE88_9VIRU</name>
<keyword evidence="5" id="KW-0548">Nucleotidyltransferase</keyword>
<comment type="pathway">
    <text evidence="1">Protein modification; protein ubiquitination.</text>
</comment>
<dbReference type="UniPathway" id="UPA00143"/>
<dbReference type="InterPro" id="IPR051838">
    <property type="entry name" value="ARTD_PARP"/>
</dbReference>
<proteinExistence type="predicted"/>
<feature type="domain" description="UBC core" evidence="7">
    <location>
        <begin position="416"/>
        <end position="574"/>
    </location>
</feature>
<dbReference type="SUPFAM" id="SSF56399">
    <property type="entry name" value="ADP-ribosylation"/>
    <property type="match status" value="1"/>
</dbReference>
<evidence type="ECO:0000313" key="8">
    <source>
        <dbReference type="EMBL" id="ARF10022.1"/>
    </source>
</evidence>
<evidence type="ECO:0000256" key="2">
    <source>
        <dbReference type="ARBA" id="ARBA00012486"/>
    </source>
</evidence>
<keyword evidence="6" id="KW-0520">NAD</keyword>
<dbReference type="EMBL" id="KY684092">
    <property type="protein sequence ID" value="ARF10022.1"/>
    <property type="molecule type" value="Genomic_DNA"/>
</dbReference>
<protein>
    <recommendedName>
        <fullName evidence="2">E2 ubiquitin-conjugating enzyme</fullName>
        <ecNumber evidence="2">2.3.2.23</ecNumber>
    </recommendedName>
</protein>
<dbReference type="Gene3D" id="3.10.110.10">
    <property type="entry name" value="Ubiquitin Conjugating Enzyme"/>
    <property type="match status" value="1"/>
</dbReference>
<organism evidence="8">
    <name type="scientific">Indivirus ILV1</name>
    <dbReference type="NCBI Taxonomy" id="1977633"/>
    <lineage>
        <taxon>Viruses</taxon>
        <taxon>Varidnaviria</taxon>
        <taxon>Bamfordvirae</taxon>
        <taxon>Nucleocytoviricota</taxon>
        <taxon>Megaviricetes</taxon>
        <taxon>Imitervirales</taxon>
        <taxon>Mimiviridae</taxon>
        <taxon>Klosneuvirinae</taxon>
        <taxon>Indivirus</taxon>
    </lineage>
</organism>
<dbReference type="EC" id="2.3.2.23" evidence="2"/>
<dbReference type="GO" id="GO:0016567">
    <property type="term" value="P:protein ubiquitination"/>
    <property type="evidence" value="ECO:0007669"/>
    <property type="project" value="UniProtKB-UniPathway"/>
</dbReference>
<dbReference type="SUPFAM" id="SSF54495">
    <property type="entry name" value="UBC-like"/>
    <property type="match status" value="1"/>
</dbReference>
<dbReference type="PROSITE" id="PS50127">
    <property type="entry name" value="UBC_2"/>
    <property type="match status" value="1"/>
</dbReference>
<dbReference type="PANTHER" id="PTHR21328">
    <property type="entry name" value="POLY ADP-RIBOSE POLYMERASE FAMILY, MEMBER PARP"/>
    <property type="match status" value="1"/>
</dbReference>
<evidence type="ECO:0000256" key="5">
    <source>
        <dbReference type="ARBA" id="ARBA00022695"/>
    </source>
</evidence>
<evidence type="ECO:0000259" key="7">
    <source>
        <dbReference type="PROSITE" id="PS50127"/>
    </source>
</evidence>
<dbReference type="GO" id="GO:0016779">
    <property type="term" value="F:nucleotidyltransferase activity"/>
    <property type="evidence" value="ECO:0007669"/>
    <property type="project" value="UniProtKB-KW"/>
</dbReference>
<evidence type="ECO:0000256" key="3">
    <source>
        <dbReference type="ARBA" id="ARBA00022676"/>
    </source>
</evidence>